<dbReference type="Pfam" id="PF06541">
    <property type="entry name" value="ABC_trans_CmpB"/>
    <property type="match status" value="1"/>
</dbReference>
<proteinExistence type="predicted"/>
<organism evidence="2 3">
    <name type="scientific">Candidatus Gallacutalibacter pullicola</name>
    <dbReference type="NCBI Taxonomy" id="2840830"/>
    <lineage>
        <taxon>Bacteria</taxon>
        <taxon>Bacillati</taxon>
        <taxon>Bacillota</taxon>
        <taxon>Clostridia</taxon>
        <taxon>Eubacteriales</taxon>
        <taxon>Candidatus Gallacutalibacter</taxon>
    </lineage>
</organism>
<evidence type="ECO:0000313" key="2">
    <source>
        <dbReference type="EMBL" id="HIR56271.1"/>
    </source>
</evidence>
<dbReference type="EMBL" id="DVHF01000012">
    <property type="protein sequence ID" value="HIR56271.1"/>
    <property type="molecule type" value="Genomic_DNA"/>
</dbReference>
<feature type="transmembrane region" description="Helical" evidence="1">
    <location>
        <begin position="69"/>
        <end position="91"/>
    </location>
</feature>
<protein>
    <submittedName>
        <fullName evidence="2">ABC transporter permease</fullName>
    </submittedName>
</protein>
<feature type="transmembrane region" description="Helical" evidence="1">
    <location>
        <begin position="112"/>
        <end position="132"/>
    </location>
</feature>
<accession>A0A9D1J062</accession>
<feature type="transmembrane region" description="Helical" evidence="1">
    <location>
        <begin position="12"/>
        <end position="30"/>
    </location>
</feature>
<evidence type="ECO:0000313" key="3">
    <source>
        <dbReference type="Proteomes" id="UP000886785"/>
    </source>
</evidence>
<comment type="caution">
    <text evidence="2">The sequence shown here is derived from an EMBL/GenBank/DDBJ whole genome shotgun (WGS) entry which is preliminary data.</text>
</comment>
<reference evidence="2" key="2">
    <citation type="journal article" date="2021" name="PeerJ">
        <title>Extensive microbial diversity within the chicken gut microbiome revealed by metagenomics and culture.</title>
        <authorList>
            <person name="Gilroy R."/>
            <person name="Ravi A."/>
            <person name="Getino M."/>
            <person name="Pursley I."/>
            <person name="Horton D.L."/>
            <person name="Alikhan N.F."/>
            <person name="Baker D."/>
            <person name="Gharbi K."/>
            <person name="Hall N."/>
            <person name="Watson M."/>
            <person name="Adriaenssens E.M."/>
            <person name="Foster-Nyarko E."/>
            <person name="Jarju S."/>
            <person name="Secka A."/>
            <person name="Antonio M."/>
            <person name="Oren A."/>
            <person name="Chaudhuri R.R."/>
            <person name="La Ragione R."/>
            <person name="Hildebrand F."/>
            <person name="Pallen M.J."/>
        </authorList>
    </citation>
    <scope>NUCLEOTIDE SEQUENCE</scope>
    <source>
        <strain evidence="2">ChiSjej1B19-7085</strain>
    </source>
</reference>
<dbReference type="Proteomes" id="UP000886785">
    <property type="component" value="Unassembled WGS sequence"/>
</dbReference>
<sequence>MVIYSYQWYQWFLFFYFYCFLGWCIESAFVSFKQKKFVNRGFLHAPLLPIYGSGAIIILFATLPVRTNPALVFLFGALSATVLEYFTGVVMEKLFKVRYWDYSDKPFNFQGQICLTSTLAWGALSVVLIGFLHPPVENFVLHRIPRIPSIVLAAALSAVFVTDFAVSFRDAWGLGRILEKMTALKDEIAVLETHLRDLRQEQQDRLSGLKEGSAQWLLDRREEYAGRLHALRNDTLGWLSDFHNAKPSRLVEAKRSLDELTDHLYGEKWEQLCGRMEHLRASYASMRLPHRFGGSILKRNPTAVSKKFSEALADYKKQIDSLRSKKNKD</sequence>
<feature type="transmembrane region" description="Helical" evidence="1">
    <location>
        <begin position="144"/>
        <end position="166"/>
    </location>
</feature>
<keyword evidence="1" id="KW-0812">Transmembrane</keyword>
<keyword evidence="1" id="KW-0472">Membrane</keyword>
<dbReference type="AlphaFoldDB" id="A0A9D1J062"/>
<evidence type="ECO:0000256" key="1">
    <source>
        <dbReference type="SAM" id="Phobius"/>
    </source>
</evidence>
<name>A0A9D1J062_9FIRM</name>
<dbReference type="InterPro" id="IPR010540">
    <property type="entry name" value="CmpB_TMEM229"/>
</dbReference>
<keyword evidence="1" id="KW-1133">Transmembrane helix</keyword>
<gene>
    <name evidence="2" type="ORF">IAA54_01245</name>
</gene>
<reference evidence="2" key="1">
    <citation type="submission" date="2020-10" db="EMBL/GenBank/DDBJ databases">
        <authorList>
            <person name="Gilroy R."/>
        </authorList>
    </citation>
    <scope>NUCLEOTIDE SEQUENCE</scope>
    <source>
        <strain evidence="2">ChiSjej1B19-7085</strain>
    </source>
</reference>
<feature type="transmembrane region" description="Helical" evidence="1">
    <location>
        <begin position="42"/>
        <end position="63"/>
    </location>
</feature>